<dbReference type="Gene3D" id="2.60.40.3120">
    <property type="match status" value="1"/>
</dbReference>
<dbReference type="Pfam" id="PF18027">
    <property type="entry name" value="Pepdidase_M14_N"/>
    <property type="match status" value="1"/>
</dbReference>
<dbReference type="PANTHER" id="PTHR12756">
    <property type="entry name" value="CYTOSOLIC CARBOXYPEPTIDASE"/>
    <property type="match status" value="1"/>
</dbReference>
<dbReference type="Proteomes" id="UP001470230">
    <property type="component" value="Unassembled WGS sequence"/>
</dbReference>
<evidence type="ECO:0000256" key="1">
    <source>
        <dbReference type="ARBA" id="ARBA00001947"/>
    </source>
</evidence>
<dbReference type="InterPro" id="IPR040626">
    <property type="entry name" value="Pepdidase_M14_N"/>
</dbReference>
<name>A0ABR2L5U7_9EUKA</name>
<feature type="domain" description="Cytosolic carboxypeptidase N-terminal" evidence="2">
    <location>
        <begin position="86"/>
        <end position="147"/>
    </location>
</feature>
<proteinExistence type="predicted"/>
<keyword evidence="4" id="KW-1185">Reference proteome</keyword>
<comment type="caution">
    <text evidence="3">The sequence shown here is derived from an EMBL/GenBank/DDBJ whole genome shotgun (WGS) entry which is preliminary data.</text>
</comment>
<dbReference type="PANTHER" id="PTHR12756:SF11">
    <property type="entry name" value="CYTOSOLIC CARBOXYPEPTIDASE 1"/>
    <property type="match status" value="1"/>
</dbReference>
<accession>A0ABR2L5U7</accession>
<evidence type="ECO:0000313" key="4">
    <source>
        <dbReference type="Proteomes" id="UP001470230"/>
    </source>
</evidence>
<gene>
    <name evidence="3" type="ORF">M9Y10_000651</name>
</gene>
<reference evidence="3 4" key="1">
    <citation type="submission" date="2024-04" db="EMBL/GenBank/DDBJ databases">
        <title>Tritrichomonas musculus Genome.</title>
        <authorList>
            <person name="Alves-Ferreira E."/>
            <person name="Grigg M."/>
            <person name="Lorenzi H."/>
            <person name="Galac M."/>
        </authorList>
    </citation>
    <scope>NUCLEOTIDE SEQUENCE [LARGE SCALE GENOMIC DNA]</scope>
    <source>
        <strain evidence="3 4">EAF2021</strain>
    </source>
</reference>
<evidence type="ECO:0000259" key="2">
    <source>
        <dbReference type="Pfam" id="PF18027"/>
    </source>
</evidence>
<evidence type="ECO:0000313" key="3">
    <source>
        <dbReference type="EMBL" id="KAK8898366.1"/>
    </source>
</evidence>
<comment type="cofactor">
    <cofactor evidence="1">
        <name>Zn(2+)</name>
        <dbReference type="ChEBI" id="CHEBI:29105"/>
    </cofactor>
</comment>
<sequence length="176" mass="20271">MLPNESPPDPFIRGSFAPSDKGNLYIIHKGTPGSCRQTFTSPVTHPKWPQNFNDLGTQIYSCSDPSLCLPPPQIRPRRKADRILRFESRFESGNLKSAYHVEQDTYRLELERDVNRSGSCQWFYFAVSNTRKETVYTFYISDFHKSKDVLNTGSKIFMYSQKGATNTGNSWTRAWI</sequence>
<organism evidence="3 4">
    <name type="scientific">Tritrichomonas musculus</name>
    <dbReference type="NCBI Taxonomy" id="1915356"/>
    <lineage>
        <taxon>Eukaryota</taxon>
        <taxon>Metamonada</taxon>
        <taxon>Parabasalia</taxon>
        <taxon>Tritrichomonadida</taxon>
        <taxon>Tritrichomonadidae</taxon>
        <taxon>Tritrichomonas</taxon>
    </lineage>
</organism>
<dbReference type="InterPro" id="IPR050821">
    <property type="entry name" value="Cytosolic_carboxypeptidase"/>
</dbReference>
<protein>
    <recommendedName>
        <fullName evidence="2">Cytosolic carboxypeptidase N-terminal domain-containing protein</fullName>
    </recommendedName>
</protein>
<dbReference type="EMBL" id="JAPFFF010000001">
    <property type="protein sequence ID" value="KAK8898366.1"/>
    <property type="molecule type" value="Genomic_DNA"/>
</dbReference>